<dbReference type="GO" id="GO:0006508">
    <property type="term" value="P:proteolysis"/>
    <property type="evidence" value="ECO:0007669"/>
    <property type="project" value="UniProtKB-KW"/>
</dbReference>
<evidence type="ECO:0000259" key="9">
    <source>
        <dbReference type="Pfam" id="PF00082"/>
    </source>
</evidence>
<dbReference type="EMBL" id="JAULSY010000013">
    <property type="protein sequence ID" value="KAK0672350.1"/>
    <property type="molecule type" value="Genomic_DNA"/>
</dbReference>
<evidence type="ECO:0000259" key="10">
    <source>
        <dbReference type="Pfam" id="PF05922"/>
    </source>
</evidence>
<sequence length="392" mass="39827">MLFSAAALLALLPAALAAPATSGPLDKRAPIISARAGKVVPGKYIVKLKDGASDSVVNKVLGKHKADQIYKGGKFKGFAGALDDASLEAIRYLPEVEYVEEEAEFTINAVTSQTGAPWGLARISSRTPGGTTYRYDDSAGAGTCSYIIDTGIYIAHSDFQGRAVWGSNHVDSSNTDGNGHGTHVAGTVGGRLYGVAKKTTLIAVKVLNASGSGSTSGVVAGINYVQTNFPSRNCPNGTVANMSLGGGYSASINTAARNLVNAGVFLAVAAGNDNANAANYSPASEASVCTVGATASNDARSTFSNYGAVVDIFAPGTNILSTWIGGTSATRSISGTSMASPHIAGLGAYLLTLQGRRTPAALCSYIASIATNNVITSVPSGTINKLAYNGVA</sequence>
<dbReference type="FunFam" id="3.40.50.200:FF:000014">
    <property type="entry name" value="Proteinase K"/>
    <property type="match status" value="1"/>
</dbReference>
<dbReference type="InterPro" id="IPR023828">
    <property type="entry name" value="Peptidase_S8_Ser-AS"/>
</dbReference>
<dbReference type="InterPro" id="IPR022398">
    <property type="entry name" value="Peptidase_S8_His-AS"/>
</dbReference>
<dbReference type="GO" id="GO:0005576">
    <property type="term" value="C:extracellular region"/>
    <property type="evidence" value="ECO:0007669"/>
    <property type="project" value="UniProtKB-ARBA"/>
</dbReference>
<evidence type="ECO:0000256" key="4">
    <source>
        <dbReference type="ARBA" id="ARBA00022801"/>
    </source>
</evidence>
<dbReference type="InterPro" id="IPR036852">
    <property type="entry name" value="Peptidase_S8/S53_dom_sf"/>
</dbReference>
<evidence type="ECO:0000256" key="3">
    <source>
        <dbReference type="ARBA" id="ARBA00022729"/>
    </source>
</evidence>
<reference evidence="11" key="1">
    <citation type="submission" date="2023-06" db="EMBL/GenBank/DDBJ databases">
        <title>Genome-scale phylogeny and comparative genomics of the fungal order Sordariales.</title>
        <authorList>
            <consortium name="Lawrence Berkeley National Laboratory"/>
            <person name="Hensen N."/>
            <person name="Bonometti L."/>
            <person name="Westerberg I."/>
            <person name="Brannstrom I.O."/>
            <person name="Guillou S."/>
            <person name="Cros-Aarteil S."/>
            <person name="Calhoun S."/>
            <person name="Haridas S."/>
            <person name="Kuo A."/>
            <person name="Mondo S."/>
            <person name="Pangilinan J."/>
            <person name="Riley R."/>
            <person name="Labutti K."/>
            <person name="Andreopoulos B."/>
            <person name="Lipzen A."/>
            <person name="Chen C."/>
            <person name="Yanf M."/>
            <person name="Daum C."/>
            <person name="Ng V."/>
            <person name="Clum A."/>
            <person name="Steindorff A."/>
            <person name="Ohm R."/>
            <person name="Martin F."/>
            <person name="Silar P."/>
            <person name="Natvig D."/>
            <person name="Lalanne C."/>
            <person name="Gautier V."/>
            <person name="Ament-Velasquez S.L."/>
            <person name="Kruys A."/>
            <person name="Hutchinson M.I."/>
            <person name="Powell A.J."/>
            <person name="Barry K."/>
            <person name="Miller A.N."/>
            <person name="Grigoriev I.V."/>
            <person name="Debuchy R."/>
            <person name="Gladieux P."/>
            <person name="Thoren M.H."/>
            <person name="Johannesson H."/>
        </authorList>
    </citation>
    <scope>NUCLEOTIDE SEQUENCE</scope>
    <source>
        <strain evidence="11">CBS 307.81</strain>
    </source>
</reference>
<dbReference type="SUPFAM" id="SSF52743">
    <property type="entry name" value="Subtilisin-like"/>
    <property type="match status" value="1"/>
</dbReference>
<dbReference type="InterPro" id="IPR023827">
    <property type="entry name" value="Peptidase_S8_Asp-AS"/>
</dbReference>
<dbReference type="Proteomes" id="UP001174997">
    <property type="component" value="Unassembled WGS sequence"/>
</dbReference>
<dbReference type="Pfam" id="PF05922">
    <property type="entry name" value="Inhibitor_I9"/>
    <property type="match status" value="1"/>
</dbReference>
<feature type="active site" description="Charge relay system" evidence="6">
    <location>
        <position position="149"/>
    </location>
</feature>
<evidence type="ECO:0000313" key="12">
    <source>
        <dbReference type="Proteomes" id="UP001174997"/>
    </source>
</evidence>
<dbReference type="PRINTS" id="PR00723">
    <property type="entry name" value="SUBTILISIN"/>
</dbReference>
<evidence type="ECO:0000313" key="11">
    <source>
        <dbReference type="EMBL" id="KAK0672350.1"/>
    </source>
</evidence>
<dbReference type="GO" id="GO:0004252">
    <property type="term" value="F:serine-type endopeptidase activity"/>
    <property type="evidence" value="ECO:0007669"/>
    <property type="project" value="UniProtKB-UniRule"/>
</dbReference>
<dbReference type="Pfam" id="PF00082">
    <property type="entry name" value="Peptidase_S8"/>
    <property type="match status" value="1"/>
</dbReference>
<dbReference type="PROSITE" id="PS00137">
    <property type="entry name" value="SUBTILASE_HIS"/>
    <property type="match status" value="1"/>
</dbReference>
<dbReference type="PANTHER" id="PTHR43806">
    <property type="entry name" value="PEPTIDASE S8"/>
    <property type="match status" value="1"/>
</dbReference>
<evidence type="ECO:0000256" key="1">
    <source>
        <dbReference type="ARBA" id="ARBA00011073"/>
    </source>
</evidence>
<name>A0AA40DFH6_9PEZI</name>
<evidence type="ECO:0000256" key="6">
    <source>
        <dbReference type="PROSITE-ProRule" id="PRU01240"/>
    </source>
</evidence>
<dbReference type="InterPro" id="IPR050131">
    <property type="entry name" value="Peptidase_S8_subtilisin-like"/>
</dbReference>
<dbReference type="InterPro" id="IPR000209">
    <property type="entry name" value="Peptidase_S8/S53_dom"/>
</dbReference>
<dbReference type="Gene3D" id="3.40.50.200">
    <property type="entry name" value="Peptidase S8/S53 domain"/>
    <property type="match status" value="1"/>
</dbReference>
<organism evidence="11 12">
    <name type="scientific">Cercophora samala</name>
    <dbReference type="NCBI Taxonomy" id="330535"/>
    <lineage>
        <taxon>Eukaryota</taxon>
        <taxon>Fungi</taxon>
        <taxon>Dikarya</taxon>
        <taxon>Ascomycota</taxon>
        <taxon>Pezizomycotina</taxon>
        <taxon>Sordariomycetes</taxon>
        <taxon>Sordariomycetidae</taxon>
        <taxon>Sordariales</taxon>
        <taxon>Lasiosphaeriaceae</taxon>
        <taxon>Cercophora</taxon>
    </lineage>
</organism>
<protein>
    <submittedName>
        <fullName evidence="11">Cuticle-degrading protease</fullName>
    </submittedName>
</protein>
<dbReference type="PROSITE" id="PS51892">
    <property type="entry name" value="SUBTILASE"/>
    <property type="match status" value="1"/>
</dbReference>
<keyword evidence="3 8" id="KW-0732">Signal</keyword>
<keyword evidence="12" id="KW-1185">Reference proteome</keyword>
<dbReference type="InterPro" id="IPR037045">
    <property type="entry name" value="S8pro/Inhibitor_I9_sf"/>
</dbReference>
<gene>
    <name evidence="11" type="ORF">QBC41DRAFT_24261</name>
</gene>
<dbReference type="InterPro" id="IPR010259">
    <property type="entry name" value="S8pro/Inhibitor_I9"/>
</dbReference>
<feature type="active site" description="Charge relay system" evidence="6">
    <location>
        <position position="337"/>
    </location>
</feature>
<dbReference type="SUPFAM" id="SSF54897">
    <property type="entry name" value="Protease propeptides/inhibitors"/>
    <property type="match status" value="1"/>
</dbReference>
<keyword evidence="5 6" id="KW-0720">Serine protease</keyword>
<feature type="domain" description="Peptidase S8/S53" evidence="9">
    <location>
        <begin position="147"/>
        <end position="373"/>
    </location>
</feature>
<feature type="signal peptide" evidence="8">
    <location>
        <begin position="1"/>
        <end position="17"/>
    </location>
</feature>
<dbReference type="PROSITE" id="PS00138">
    <property type="entry name" value="SUBTILASE_SER"/>
    <property type="match status" value="1"/>
</dbReference>
<comment type="similarity">
    <text evidence="1 6 7">Belongs to the peptidase S8 family.</text>
</comment>
<keyword evidence="4 6" id="KW-0378">Hydrolase</keyword>
<evidence type="ECO:0000256" key="8">
    <source>
        <dbReference type="SAM" id="SignalP"/>
    </source>
</evidence>
<dbReference type="PROSITE" id="PS00136">
    <property type="entry name" value="SUBTILASE_ASP"/>
    <property type="match status" value="1"/>
</dbReference>
<dbReference type="CDD" id="cd04077">
    <property type="entry name" value="Peptidases_S8_PCSK9_ProteinaseK_like"/>
    <property type="match status" value="1"/>
</dbReference>
<keyword evidence="2 6" id="KW-0645">Protease</keyword>
<evidence type="ECO:0000256" key="2">
    <source>
        <dbReference type="ARBA" id="ARBA00022670"/>
    </source>
</evidence>
<evidence type="ECO:0000256" key="7">
    <source>
        <dbReference type="RuleBase" id="RU003355"/>
    </source>
</evidence>
<dbReference type="Gene3D" id="3.30.70.80">
    <property type="entry name" value="Peptidase S8 propeptide/proteinase inhibitor I9"/>
    <property type="match status" value="1"/>
</dbReference>
<accession>A0AA40DFH6</accession>
<dbReference type="InterPro" id="IPR034193">
    <property type="entry name" value="PCSK9_ProteinaseK-like"/>
</dbReference>
<dbReference type="AlphaFoldDB" id="A0AA40DFH6"/>
<dbReference type="PANTHER" id="PTHR43806:SF58">
    <property type="entry name" value="ALKALINE PROTEASE 1-RELATED"/>
    <property type="match status" value="1"/>
</dbReference>
<comment type="caution">
    <text evidence="11">The sequence shown here is derived from an EMBL/GenBank/DDBJ whole genome shotgun (WGS) entry which is preliminary data.</text>
</comment>
<feature type="domain" description="Inhibitor I9" evidence="10">
    <location>
        <begin position="44"/>
        <end position="105"/>
    </location>
</feature>
<feature type="chain" id="PRO_5041353292" evidence="8">
    <location>
        <begin position="18"/>
        <end position="392"/>
    </location>
</feature>
<feature type="active site" description="Charge relay system" evidence="6">
    <location>
        <position position="180"/>
    </location>
</feature>
<dbReference type="InterPro" id="IPR015500">
    <property type="entry name" value="Peptidase_S8_subtilisin-rel"/>
</dbReference>
<proteinExistence type="inferred from homology"/>
<evidence type="ECO:0000256" key="5">
    <source>
        <dbReference type="ARBA" id="ARBA00022825"/>
    </source>
</evidence>